<keyword evidence="2 7" id="KW-0813">Transport</keyword>
<feature type="transmembrane region" description="Helical" evidence="7">
    <location>
        <begin position="261"/>
        <end position="280"/>
    </location>
</feature>
<dbReference type="AlphaFoldDB" id="A0A7C3SKD2"/>
<proteinExistence type="inferred from homology"/>
<comment type="subcellular location">
    <subcellularLocation>
        <location evidence="1 7">Cell membrane</location>
        <topology evidence="1 7">Multi-pass membrane protein</topology>
    </subcellularLocation>
</comment>
<feature type="transmembrane region" description="Helical" evidence="7">
    <location>
        <begin position="12"/>
        <end position="32"/>
    </location>
</feature>
<feature type="transmembrane region" description="Helical" evidence="7">
    <location>
        <begin position="72"/>
        <end position="93"/>
    </location>
</feature>
<dbReference type="GO" id="GO:0005886">
    <property type="term" value="C:plasma membrane"/>
    <property type="evidence" value="ECO:0007669"/>
    <property type="project" value="UniProtKB-SubCell"/>
</dbReference>
<dbReference type="SUPFAM" id="SSF161098">
    <property type="entry name" value="MetI-like"/>
    <property type="match status" value="1"/>
</dbReference>
<keyword evidence="3" id="KW-1003">Cell membrane</keyword>
<dbReference type="PANTHER" id="PTHR43005">
    <property type="entry name" value="BLR7065 PROTEIN"/>
    <property type="match status" value="1"/>
</dbReference>
<evidence type="ECO:0000256" key="5">
    <source>
        <dbReference type="ARBA" id="ARBA00022989"/>
    </source>
</evidence>
<dbReference type="PANTHER" id="PTHR43005:SF1">
    <property type="entry name" value="SPERMIDINE_PUTRESCINE TRANSPORT SYSTEM PERMEASE PROTEIN"/>
    <property type="match status" value="1"/>
</dbReference>
<evidence type="ECO:0000256" key="7">
    <source>
        <dbReference type="RuleBase" id="RU363032"/>
    </source>
</evidence>
<dbReference type="CDD" id="cd06261">
    <property type="entry name" value="TM_PBP2"/>
    <property type="match status" value="1"/>
</dbReference>
<evidence type="ECO:0000256" key="2">
    <source>
        <dbReference type="ARBA" id="ARBA00022448"/>
    </source>
</evidence>
<dbReference type="Gene3D" id="1.10.3720.10">
    <property type="entry name" value="MetI-like"/>
    <property type="match status" value="1"/>
</dbReference>
<evidence type="ECO:0000256" key="1">
    <source>
        <dbReference type="ARBA" id="ARBA00004651"/>
    </source>
</evidence>
<evidence type="ECO:0000256" key="6">
    <source>
        <dbReference type="ARBA" id="ARBA00023136"/>
    </source>
</evidence>
<keyword evidence="5 7" id="KW-1133">Transmembrane helix</keyword>
<comment type="similarity">
    <text evidence="7">Belongs to the binding-protein-dependent transport system permease family.</text>
</comment>
<accession>A0A7C3SKD2</accession>
<feature type="transmembrane region" description="Helical" evidence="7">
    <location>
        <begin position="105"/>
        <end position="126"/>
    </location>
</feature>
<dbReference type="GO" id="GO:0055085">
    <property type="term" value="P:transmembrane transport"/>
    <property type="evidence" value="ECO:0007669"/>
    <property type="project" value="InterPro"/>
</dbReference>
<comment type="caution">
    <text evidence="9">The sequence shown here is derived from an EMBL/GenBank/DDBJ whole genome shotgun (WGS) entry which is preliminary data.</text>
</comment>
<evidence type="ECO:0000256" key="4">
    <source>
        <dbReference type="ARBA" id="ARBA00022692"/>
    </source>
</evidence>
<evidence type="ECO:0000259" key="8">
    <source>
        <dbReference type="PROSITE" id="PS50928"/>
    </source>
</evidence>
<dbReference type="InterPro" id="IPR000515">
    <property type="entry name" value="MetI-like"/>
</dbReference>
<dbReference type="PROSITE" id="PS50928">
    <property type="entry name" value="ABC_TM1"/>
    <property type="match status" value="1"/>
</dbReference>
<dbReference type="InterPro" id="IPR035906">
    <property type="entry name" value="MetI-like_sf"/>
</dbReference>
<feature type="domain" description="ABC transmembrane type-1" evidence="8">
    <location>
        <begin position="68"/>
        <end position="279"/>
    </location>
</feature>
<dbReference type="EMBL" id="DTIB01000009">
    <property type="protein sequence ID" value="HGB24496.1"/>
    <property type="molecule type" value="Genomic_DNA"/>
</dbReference>
<keyword evidence="4 7" id="KW-0812">Transmembrane</keyword>
<dbReference type="Pfam" id="PF00528">
    <property type="entry name" value="BPD_transp_1"/>
    <property type="match status" value="1"/>
</dbReference>
<name>A0A7C3SKD2_THEPE</name>
<feature type="transmembrane region" description="Helical" evidence="7">
    <location>
        <begin position="205"/>
        <end position="223"/>
    </location>
</feature>
<keyword evidence="6 7" id="KW-0472">Membrane</keyword>
<reference evidence="9" key="1">
    <citation type="journal article" date="2020" name="mSystems">
        <title>Genome- and Community-Level Interaction Insights into Carbon Utilization and Element Cycling Functions of Hydrothermarchaeota in Hydrothermal Sediment.</title>
        <authorList>
            <person name="Zhou Z."/>
            <person name="Liu Y."/>
            <person name="Xu W."/>
            <person name="Pan J."/>
            <person name="Luo Z.H."/>
            <person name="Li M."/>
        </authorList>
    </citation>
    <scope>NUCLEOTIDE SEQUENCE [LARGE SCALE GENOMIC DNA]</scope>
    <source>
        <strain evidence="9">SpSt-8</strain>
    </source>
</reference>
<sequence>MGKVLRESLARWLYVLPTVVLIVMVFVFPIFYNVWLSFHEKTVGGEPVFAGLKNYERLVSSPTFYKTIVNTAVYTFFSVFTKALIGLGAALLLNKQFWGRGFLRGFSILPWAFPSFVCAVLFWFNYDYRGTFNQLLKLLGLQPVHWMSYENAMFSVILLNIWHGWPFFFMGYLAGLQAIPVELYEAAEIDGASPSQKFRHITLPMLKPVILTVMLLSTMWTMGEFTQIYMTTGGGPIDATLTIPIATYRIAFQTEINMPLAAAYSILVLPIYLALIYFTLKIMGE</sequence>
<organism evidence="9">
    <name type="scientific">Thermofilum pendens</name>
    <dbReference type="NCBI Taxonomy" id="2269"/>
    <lineage>
        <taxon>Archaea</taxon>
        <taxon>Thermoproteota</taxon>
        <taxon>Thermoprotei</taxon>
        <taxon>Thermofilales</taxon>
        <taxon>Thermofilaceae</taxon>
        <taxon>Thermofilum</taxon>
    </lineage>
</organism>
<evidence type="ECO:0000313" key="9">
    <source>
        <dbReference type="EMBL" id="HGB24496.1"/>
    </source>
</evidence>
<feature type="transmembrane region" description="Helical" evidence="7">
    <location>
        <begin position="152"/>
        <end position="174"/>
    </location>
</feature>
<gene>
    <name evidence="9" type="ORF">ENV88_00240</name>
</gene>
<protein>
    <submittedName>
        <fullName evidence="9">Sugar ABC transporter permease</fullName>
    </submittedName>
</protein>
<evidence type="ECO:0000256" key="3">
    <source>
        <dbReference type="ARBA" id="ARBA00022475"/>
    </source>
</evidence>